<feature type="domain" description="Sigma-54 factor interaction" evidence="5">
    <location>
        <begin position="332"/>
        <end position="495"/>
    </location>
</feature>
<dbReference type="Gene3D" id="1.10.10.60">
    <property type="entry name" value="Homeodomain-like"/>
    <property type="match status" value="1"/>
</dbReference>
<dbReference type="GO" id="GO:0043565">
    <property type="term" value="F:sequence-specific DNA binding"/>
    <property type="evidence" value="ECO:0007669"/>
    <property type="project" value="InterPro"/>
</dbReference>
<gene>
    <name evidence="6" type="ORF">SAMN05216207_101384</name>
</gene>
<dbReference type="PANTHER" id="PTHR32071:SF122">
    <property type="entry name" value="SIGMA FACTOR"/>
    <property type="match status" value="1"/>
</dbReference>
<dbReference type="STRING" id="260086.SAMN05216207_101384"/>
<sequence>MAARERLLGASTTQPETAASALVRSEIVTSWRRSQLNGIDPGAPLTLPHDPEREGAPRLLRAAEPVLQRLSADLSNTVITLADSSSWILWRASADKRLLTGLDQVAAMPGSLLAEEVAGTNGLGTVLEVRGPVIVAGPEHFLEGMQDFTCVGVPVRDPFSRRLEGIVALTCHYRDTNEHLLPLVAEAAKEIEDRLRLGSSTRERALFDAFVRTARSPALAVASMNEEYLFTNAQAAQLFDPSDHARLWDWAQEAMRSRRTMTGRVTLSRGFAVDVRCSTVHDGPTAAGVLLTMRSTPGTQSSDKAPKRQVSTPEWWKVREAGLRLFRARRRVAVLGEGGAGKATLARALHDATAPRTPLIEIDFAVDGISSFVDGHHDPSSTFLLHHVDCLPRRAALELAARLERAAARVLLAVDPDVVEAAVLGRLLDRTDGAVTIPPLRERRQDLPGLVSALLRDLGADSERRCTSGAITALMHHDLPGNVAELRRVLSTALATSTSRDIGVDDLPPTHRTVTRDGRKLIALEEAERATIVDALQSTGWNAESAAEHLGISRATIYRKMKALSIRRPVQR</sequence>
<dbReference type="InterPro" id="IPR058031">
    <property type="entry name" value="AAA_lid_NorR"/>
</dbReference>
<dbReference type="GO" id="GO:0006355">
    <property type="term" value="P:regulation of DNA-templated transcription"/>
    <property type="evidence" value="ECO:0007669"/>
    <property type="project" value="InterPro"/>
</dbReference>
<dbReference type="Gene3D" id="3.40.50.300">
    <property type="entry name" value="P-loop containing nucleotide triphosphate hydrolases"/>
    <property type="match status" value="1"/>
</dbReference>
<dbReference type="Pfam" id="PF25601">
    <property type="entry name" value="AAA_lid_14"/>
    <property type="match status" value="1"/>
</dbReference>
<keyword evidence="1" id="KW-0547">Nucleotide-binding</keyword>
<keyword evidence="4" id="KW-0804">Transcription</keyword>
<dbReference type="Proteomes" id="UP000199614">
    <property type="component" value="Unassembled WGS sequence"/>
</dbReference>
<evidence type="ECO:0000313" key="7">
    <source>
        <dbReference type="Proteomes" id="UP000199614"/>
    </source>
</evidence>
<dbReference type="Gene3D" id="3.30.450.40">
    <property type="match status" value="1"/>
</dbReference>
<dbReference type="InterPro" id="IPR027417">
    <property type="entry name" value="P-loop_NTPase"/>
</dbReference>
<keyword evidence="7" id="KW-1185">Reference proteome</keyword>
<name>A0A1I4YFH6_PSUAM</name>
<dbReference type="InterPro" id="IPR002078">
    <property type="entry name" value="Sigma_54_int"/>
</dbReference>
<dbReference type="PROSITE" id="PS50045">
    <property type="entry name" value="SIGMA54_INTERACT_4"/>
    <property type="match status" value="1"/>
</dbReference>
<evidence type="ECO:0000256" key="2">
    <source>
        <dbReference type="ARBA" id="ARBA00022840"/>
    </source>
</evidence>
<evidence type="ECO:0000259" key="5">
    <source>
        <dbReference type="PROSITE" id="PS50045"/>
    </source>
</evidence>
<proteinExistence type="predicted"/>
<evidence type="ECO:0000256" key="1">
    <source>
        <dbReference type="ARBA" id="ARBA00022741"/>
    </source>
</evidence>
<organism evidence="6 7">
    <name type="scientific">Pseudonocardia ammonioxydans</name>
    <dbReference type="NCBI Taxonomy" id="260086"/>
    <lineage>
        <taxon>Bacteria</taxon>
        <taxon>Bacillati</taxon>
        <taxon>Actinomycetota</taxon>
        <taxon>Actinomycetes</taxon>
        <taxon>Pseudonocardiales</taxon>
        <taxon>Pseudonocardiaceae</taxon>
        <taxon>Pseudonocardia</taxon>
    </lineage>
</organism>
<dbReference type="GO" id="GO:0005524">
    <property type="term" value="F:ATP binding"/>
    <property type="evidence" value="ECO:0007669"/>
    <property type="project" value="UniProtKB-KW"/>
</dbReference>
<dbReference type="PANTHER" id="PTHR32071">
    <property type="entry name" value="TRANSCRIPTIONAL REGULATORY PROTEIN"/>
    <property type="match status" value="1"/>
</dbReference>
<dbReference type="Gene3D" id="1.10.8.60">
    <property type="match status" value="1"/>
</dbReference>
<dbReference type="SUPFAM" id="SSF46689">
    <property type="entry name" value="Homeodomain-like"/>
    <property type="match status" value="1"/>
</dbReference>
<keyword evidence="3" id="KW-0805">Transcription regulation</keyword>
<dbReference type="InterPro" id="IPR002197">
    <property type="entry name" value="HTH_Fis"/>
</dbReference>
<protein>
    <submittedName>
        <fullName evidence="6">Transcriptional regulator of acetoin/glycerol metabolism</fullName>
    </submittedName>
</protein>
<dbReference type="SUPFAM" id="SSF52540">
    <property type="entry name" value="P-loop containing nucleoside triphosphate hydrolases"/>
    <property type="match status" value="1"/>
</dbReference>
<evidence type="ECO:0000313" key="6">
    <source>
        <dbReference type="EMBL" id="SFN36742.1"/>
    </source>
</evidence>
<dbReference type="Pfam" id="PF02954">
    <property type="entry name" value="HTH_8"/>
    <property type="match status" value="1"/>
</dbReference>
<dbReference type="PRINTS" id="PR01590">
    <property type="entry name" value="HTHFIS"/>
</dbReference>
<keyword evidence="2" id="KW-0067">ATP-binding</keyword>
<dbReference type="InterPro" id="IPR029016">
    <property type="entry name" value="GAF-like_dom_sf"/>
</dbReference>
<dbReference type="EMBL" id="FOUY01000013">
    <property type="protein sequence ID" value="SFN36742.1"/>
    <property type="molecule type" value="Genomic_DNA"/>
</dbReference>
<evidence type="ECO:0000256" key="3">
    <source>
        <dbReference type="ARBA" id="ARBA00023015"/>
    </source>
</evidence>
<reference evidence="6 7" key="1">
    <citation type="submission" date="2016-10" db="EMBL/GenBank/DDBJ databases">
        <authorList>
            <person name="de Groot N.N."/>
        </authorList>
    </citation>
    <scope>NUCLEOTIDE SEQUENCE [LARGE SCALE GENOMIC DNA]</scope>
    <source>
        <strain evidence="6 7">CGMCC 4.1877</strain>
    </source>
</reference>
<dbReference type="AlphaFoldDB" id="A0A1I4YFH6"/>
<dbReference type="InterPro" id="IPR009057">
    <property type="entry name" value="Homeodomain-like_sf"/>
</dbReference>
<evidence type="ECO:0000256" key="4">
    <source>
        <dbReference type="ARBA" id="ARBA00023163"/>
    </source>
</evidence>
<accession>A0A1I4YFH6</accession>